<dbReference type="Proteomes" id="UP000609531">
    <property type="component" value="Unassembled WGS sequence"/>
</dbReference>
<comment type="catalytic activity">
    <reaction evidence="6">
        <text>orotidine 5'-phosphate + diphosphate = orotate + 5-phospho-alpha-D-ribose 1-diphosphate</text>
        <dbReference type="Rhea" id="RHEA:10380"/>
        <dbReference type="ChEBI" id="CHEBI:30839"/>
        <dbReference type="ChEBI" id="CHEBI:33019"/>
        <dbReference type="ChEBI" id="CHEBI:57538"/>
        <dbReference type="ChEBI" id="CHEBI:58017"/>
        <dbReference type="EC" id="2.4.2.10"/>
    </reaction>
</comment>
<keyword evidence="9" id="KW-1185">Reference proteome</keyword>
<dbReference type="EC" id="2.4.2.10" evidence="2 6"/>
<dbReference type="Gene3D" id="3.40.50.2020">
    <property type="match status" value="1"/>
</dbReference>
<evidence type="ECO:0000256" key="3">
    <source>
        <dbReference type="ARBA" id="ARBA00022676"/>
    </source>
</evidence>
<feature type="binding site" evidence="6">
    <location>
        <position position="111"/>
    </location>
    <ligand>
        <name>5-phospho-alpha-D-ribose 1-diphosphate</name>
        <dbReference type="ChEBI" id="CHEBI:58017"/>
        <note>ligand shared between dimeric partners</note>
    </ligand>
</feature>
<feature type="binding site" description="in other chain" evidence="6">
    <location>
        <position position="108"/>
    </location>
    <ligand>
        <name>5-phospho-alpha-D-ribose 1-diphosphate</name>
        <dbReference type="ChEBI" id="CHEBI:58017"/>
        <note>ligand shared between dimeric partners</note>
    </ligand>
</feature>
<dbReference type="GO" id="GO:0000287">
    <property type="term" value="F:magnesium ion binding"/>
    <property type="evidence" value="ECO:0007669"/>
    <property type="project" value="UniProtKB-UniRule"/>
</dbReference>
<reference evidence="8" key="1">
    <citation type="submission" date="2020-12" db="EMBL/GenBank/DDBJ databases">
        <title>Bacterial taxonomy.</title>
        <authorList>
            <person name="Pan X."/>
        </authorList>
    </citation>
    <scope>NUCLEOTIDE SEQUENCE</scope>
    <source>
        <strain evidence="8">B2012</strain>
    </source>
</reference>
<protein>
    <recommendedName>
        <fullName evidence="2 6">Orotate phosphoribosyltransferase</fullName>
        <shortName evidence="6">OPRT</shortName>
        <shortName evidence="6">OPRTase</shortName>
        <ecNumber evidence="2 6">2.4.2.10</ecNumber>
    </recommendedName>
</protein>
<dbReference type="AlphaFoldDB" id="A0A934IGI6"/>
<dbReference type="GO" id="GO:0004588">
    <property type="term" value="F:orotate phosphoribosyltransferase activity"/>
    <property type="evidence" value="ECO:0007669"/>
    <property type="project" value="UniProtKB-UniRule"/>
</dbReference>
<comment type="caution">
    <text evidence="8">The sequence shown here is derived from an EMBL/GenBank/DDBJ whole genome shotgun (WGS) entry which is preliminary data.</text>
</comment>
<keyword evidence="5 6" id="KW-0665">Pyrimidine biosynthesis</keyword>
<name>A0A934IGI6_9HYPH</name>
<dbReference type="InterPro" id="IPR000836">
    <property type="entry name" value="PRTase_dom"/>
</dbReference>
<comment type="pathway">
    <text evidence="1 6">Pyrimidine metabolism; UMP biosynthesis via de novo pathway; UMP from orotate: step 1/2.</text>
</comment>
<comment type="subunit">
    <text evidence="6">Homodimer.</text>
</comment>
<evidence type="ECO:0000256" key="6">
    <source>
        <dbReference type="HAMAP-Rule" id="MF_01208"/>
    </source>
</evidence>
<dbReference type="InterPro" id="IPR023031">
    <property type="entry name" value="OPRT"/>
</dbReference>
<feature type="binding site" evidence="6">
    <location>
        <position position="137"/>
    </location>
    <ligand>
        <name>orotate</name>
        <dbReference type="ChEBI" id="CHEBI:30839"/>
    </ligand>
</feature>
<keyword evidence="3 6" id="KW-0328">Glycosyltransferase</keyword>
<dbReference type="PANTHER" id="PTHR19278:SF9">
    <property type="entry name" value="URIDINE 5'-MONOPHOSPHATE SYNTHASE"/>
    <property type="match status" value="1"/>
</dbReference>
<evidence type="ECO:0000256" key="1">
    <source>
        <dbReference type="ARBA" id="ARBA00004889"/>
    </source>
</evidence>
<keyword evidence="4 6" id="KW-0808">Transferase</keyword>
<dbReference type="NCBIfam" id="NF001729">
    <property type="entry name" value="PRK00455.1-3"/>
    <property type="match status" value="1"/>
</dbReference>
<sequence>MLTVPIASREDVARVAARALIEVQAVHLRPDEPFTYTSGLKSPVYVDCRKLIGFPRLRSMLMQLGVGTMVREVGLERFDAVAGGETAGIPFAAWMADIMGLPMQYIRKAPKGFGRNAQIEGHFTEGQRTLLVEDLATDGGSKIRFLKALRDAGAEVSHCFVVFHHDIFPDSHERMAAHGLKIHALARWSDVLKVAADDKTFDPDLIAEVNAFLAAPLAWSGARGGIDRLEPAG</sequence>
<feature type="domain" description="Phosphoribosyltransferase" evidence="7">
    <location>
        <begin position="78"/>
        <end position="164"/>
    </location>
</feature>
<evidence type="ECO:0000256" key="2">
    <source>
        <dbReference type="ARBA" id="ARBA00011971"/>
    </source>
</evidence>
<evidence type="ECO:0000256" key="4">
    <source>
        <dbReference type="ARBA" id="ARBA00022679"/>
    </source>
</evidence>
<proteinExistence type="inferred from homology"/>
<dbReference type="HAMAP" id="MF_01208">
    <property type="entry name" value="PyrE"/>
    <property type="match status" value="1"/>
</dbReference>
<dbReference type="Pfam" id="PF00156">
    <property type="entry name" value="Pribosyltran"/>
    <property type="match status" value="1"/>
</dbReference>
<comment type="cofactor">
    <cofactor evidence="6">
        <name>Mg(2+)</name>
        <dbReference type="ChEBI" id="CHEBI:18420"/>
    </cofactor>
</comment>
<dbReference type="PANTHER" id="PTHR19278">
    <property type="entry name" value="OROTATE PHOSPHORIBOSYLTRANSFERASE"/>
    <property type="match status" value="1"/>
</dbReference>
<comment type="similarity">
    <text evidence="6">Belongs to the purine/pyrimidine phosphoribosyltransferase family. PyrE subfamily.</text>
</comment>
<dbReference type="GO" id="GO:0044205">
    <property type="term" value="P:'de novo' UMP biosynthetic process"/>
    <property type="evidence" value="ECO:0007669"/>
    <property type="project" value="UniProtKB-UniRule"/>
</dbReference>
<dbReference type="EMBL" id="JAEKJA010000007">
    <property type="protein sequence ID" value="MBJ3776269.1"/>
    <property type="molecule type" value="Genomic_DNA"/>
</dbReference>
<dbReference type="InterPro" id="IPR029057">
    <property type="entry name" value="PRTase-like"/>
</dbReference>
<gene>
    <name evidence="6" type="primary">pyrE</name>
    <name evidence="8" type="ORF">JCR33_11250</name>
</gene>
<dbReference type="RefSeq" id="WP_198882141.1">
    <property type="nucleotide sequence ID" value="NZ_JAEKJA010000007.1"/>
</dbReference>
<evidence type="ECO:0000313" key="9">
    <source>
        <dbReference type="Proteomes" id="UP000609531"/>
    </source>
</evidence>
<organism evidence="8 9">
    <name type="scientific">Acuticoccus mangrovi</name>
    <dbReference type="NCBI Taxonomy" id="2796142"/>
    <lineage>
        <taxon>Bacteria</taxon>
        <taxon>Pseudomonadati</taxon>
        <taxon>Pseudomonadota</taxon>
        <taxon>Alphaproteobacteria</taxon>
        <taxon>Hyphomicrobiales</taxon>
        <taxon>Amorphaceae</taxon>
        <taxon>Acuticoccus</taxon>
    </lineage>
</organism>
<feature type="binding site" evidence="6">
    <location>
        <position position="107"/>
    </location>
    <ligand>
        <name>5-phospho-alpha-D-ribose 1-diphosphate</name>
        <dbReference type="ChEBI" id="CHEBI:58017"/>
        <note>ligand shared between dimeric partners</note>
    </ligand>
</feature>
<dbReference type="SUPFAM" id="SSF53271">
    <property type="entry name" value="PRTase-like"/>
    <property type="match status" value="1"/>
</dbReference>
<comment type="function">
    <text evidence="6">Catalyzes the transfer of a ribosyl phosphate group from 5-phosphoribose 1-diphosphate to orotate, leading to the formation of orotidine monophosphate (OMP).</text>
</comment>
<comment type="caution">
    <text evidence="6">Lacks conserved residue(s) required for the propagation of feature annotation.</text>
</comment>
<dbReference type="CDD" id="cd06223">
    <property type="entry name" value="PRTases_typeI"/>
    <property type="match status" value="1"/>
</dbReference>
<evidence type="ECO:0000256" key="5">
    <source>
        <dbReference type="ARBA" id="ARBA00022975"/>
    </source>
</evidence>
<evidence type="ECO:0000313" key="8">
    <source>
        <dbReference type="EMBL" id="MBJ3776269.1"/>
    </source>
</evidence>
<accession>A0A934IGI6</accession>
<feature type="binding site" description="in other chain" evidence="6">
    <location>
        <begin position="133"/>
        <end position="141"/>
    </location>
    <ligand>
        <name>5-phospho-alpha-D-ribose 1-diphosphate</name>
        <dbReference type="ChEBI" id="CHEBI:58017"/>
        <note>ligand shared between dimeric partners</note>
    </ligand>
</feature>
<evidence type="ECO:0000259" key="7">
    <source>
        <dbReference type="Pfam" id="PF00156"/>
    </source>
</evidence>
<keyword evidence="6" id="KW-0460">Magnesium</keyword>
<dbReference type="GO" id="GO:0019856">
    <property type="term" value="P:pyrimidine nucleobase biosynthetic process"/>
    <property type="evidence" value="ECO:0007669"/>
    <property type="project" value="TreeGrafter"/>
</dbReference>